<dbReference type="FunFam" id="3.40.50.300:FF:000366">
    <property type="entry name" value="GTPase, IMAP family member 2"/>
    <property type="match status" value="1"/>
</dbReference>
<dbReference type="PANTHER" id="PTHR31594">
    <property type="entry name" value="AIG1-TYPE G DOMAIN-CONTAINING PROTEIN"/>
    <property type="match status" value="1"/>
</dbReference>
<keyword evidence="2" id="KW-0547">Nucleotide-binding</keyword>
<sequence length="1188" mass="135069">MHYKYLNTTKYICSTFQLGMLYDCRKDELIAGIRFWNKEQLEQNICSRPQINTDFTVTASDSIKDKSNLLNIEGALNLSVLGGLVQVSGAAKYLKDNKTSFIQQRLVLHYHSTSEFKELTVNQLPSENIPDDVHNTATHVVTGILYGADACFVFDRQVSSDEDKRTVKGEVKMALEKLQGVISIDANADLNMNDTEKTAVKNFTCTFYGDFQLPSNPTTFEDAMKVFADLPKLLKDNQKLAVPLRVWLYPLHKLHSRASKLQRDISMDLIQETESVIESLYTAEMKCSDLLEDSPAVAFAAFHDKILQMKQNCYKYKLRLVKKLGSLLPNIRGDVMKETTLNDLLQEHDASPFNDSDLTEWLKERESESEIIKSVLRQLKDCGAHVEDNIDAIMMDLEVGNLVSYTFTSLNCSDIILHKQKIYLSSSTKEEKVQISPDIKQRSWLTAKIQKTMRRNLEIFKSLMNSKDCKPAKFIVSSKEVVNNPGSCILLYESECDEAVCFIPPSKPVCPVTEEVTGQSVVLKVVPPSCPATVELRLLYKVKQDTVWRSEAVLKDQDTVTLTDLRSGAEYEIKCAALGKLNYTRDSDVITVNTESNMRSSAEMSEISSSSDDPVIRILLMGRIASGKSSSGNTILGEKRFIVKKKTKKHEAENQFGEVCEGQTQIGGKQAAVIDCPDLLDPDLNEEKLEMMKEQLISRCSAGLSVVLLVVPVVTNVENEEEMLDYMKCLLGPEVQKYIMILFTHGDELEELDQTIDEHLQNKDHADLQRLVTECGGKFHCFNNKRKSDDQKQELLQKIEGMMMRNGRKYEIKPVNKKASRDASDVLLLGESPADHPEEIDVITERKDQIRLVLLGKTGSGKSATGNTIIGRNVFKCSAGSNSVTKQCQSETRVRFGKEISVIDTPGLYDNKLSKEEVITEIAKCITYSSPGPHAFIIVIRVGRFTEEEKNTIKELKEVFGEQIEKYTMIIFTHKDQLEEENETVEQYLQNGDSDVKKLVDGCRNQFFCLDNKSASFPQFKDLISKIEKMIEENGGHFTNDLFEGTEKLFQKQKLEDKFEHLGLAEESRCDDEHLITKDELILNFQRELIKIADALENNPEFQRLINEMAYRNRGMMYSKRDVIYHIIRKSMFPILRERMYPFIRDEMRRTNNEPVREIFSYVEAVQVIITVLRASGKLAERSMCNVQ</sequence>
<organism evidence="5">
    <name type="scientific">Cyprinus carpio</name>
    <name type="common">Common carp</name>
    <dbReference type="NCBI Taxonomy" id="7962"/>
    <lineage>
        <taxon>Eukaryota</taxon>
        <taxon>Metazoa</taxon>
        <taxon>Chordata</taxon>
        <taxon>Craniata</taxon>
        <taxon>Vertebrata</taxon>
        <taxon>Euteleostomi</taxon>
        <taxon>Actinopterygii</taxon>
        <taxon>Neopterygii</taxon>
        <taxon>Teleostei</taxon>
        <taxon>Ostariophysi</taxon>
        <taxon>Cypriniformes</taxon>
        <taxon>Cyprinidae</taxon>
        <taxon>Cyprininae</taxon>
        <taxon>Cyprinus</taxon>
    </lineage>
</organism>
<protein>
    <submittedName>
        <fullName evidence="5">Uncharacterized protein LOC109103374 isoform X1</fullName>
    </submittedName>
</protein>
<dbReference type="InterPro" id="IPR048997">
    <property type="entry name" value="Stonustoxin-like_helical"/>
</dbReference>
<dbReference type="Pfam" id="PF18078">
    <property type="entry name" value="Thioredoxin_11"/>
    <property type="match status" value="1"/>
</dbReference>
<dbReference type="GeneID" id="109103374"/>
<evidence type="ECO:0000259" key="4">
    <source>
        <dbReference type="PROSITE" id="PS51720"/>
    </source>
</evidence>
<dbReference type="GO" id="GO:0005525">
    <property type="term" value="F:GTP binding"/>
    <property type="evidence" value="ECO:0007669"/>
    <property type="project" value="InterPro"/>
</dbReference>
<dbReference type="KEGG" id="ccar:109103374"/>
<feature type="domain" description="AIG1-type G" evidence="4">
    <location>
        <begin position="613"/>
        <end position="820"/>
    </location>
</feature>
<dbReference type="RefSeq" id="XP_042577088.1">
    <property type="nucleotide sequence ID" value="XM_042721154.1"/>
</dbReference>
<dbReference type="InterPro" id="IPR052090">
    <property type="entry name" value="Cytolytic_pore-forming_toxin"/>
</dbReference>
<evidence type="ECO:0000256" key="2">
    <source>
        <dbReference type="ARBA" id="ARBA00022741"/>
    </source>
</evidence>
<dbReference type="CDD" id="cd01852">
    <property type="entry name" value="AIG1"/>
    <property type="match status" value="1"/>
</dbReference>
<feature type="domain" description="AIG1-type G" evidence="4">
    <location>
        <begin position="847"/>
        <end position="1047"/>
    </location>
</feature>
<dbReference type="Pfam" id="PF04548">
    <property type="entry name" value="AIG1"/>
    <property type="match status" value="2"/>
</dbReference>
<dbReference type="PANTHER" id="PTHR31594:SF15">
    <property type="entry name" value="VERRUCOTOXIN SUBUNIT BETA ISOFORM X1-RELATED"/>
    <property type="match status" value="1"/>
</dbReference>
<accession>A0A9Q9ZX44</accession>
<dbReference type="Proteomes" id="UP001155660">
    <property type="component" value="Chromosome B3"/>
</dbReference>
<dbReference type="PROSITE" id="PS50853">
    <property type="entry name" value="FN3"/>
    <property type="match status" value="1"/>
</dbReference>
<dbReference type="AlphaFoldDB" id="A0A9Q9ZX44"/>
<evidence type="ECO:0000313" key="5">
    <source>
        <dbReference type="RefSeq" id="XP_042577088.1"/>
    </source>
</evidence>
<dbReference type="CDD" id="cd00063">
    <property type="entry name" value="FN3"/>
    <property type="match status" value="1"/>
</dbReference>
<evidence type="ECO:0000259" key="3">
    <source>
        <dbReference type="PROSITE" id="PS50853"/>
    </source>
</evidence>
<name>A0A9Q9ZX44_CYPCA</name>
<dbReference type="SMR" id="A0A9Q9ZX44"/>
<gene>
    <name evidence="5" type="primary">LOC109103374</name>
</gene>
<dbReference type="PROSITE" id="PS51720">
    <property type="entry name" value="G_AIG1"/>
    <property type="match status" value="2"/>
</dbReference>
<reference evidence="5" key="1">
    <citation type="submission" date="2025-08" db="UniProtKB">
        <authorList>
            <consortium name="RefSeq"/>
        </authorList>
    </citation>
    <scope>IDENTIFICATION</scope>
    <source>
        <tissue evidence="5">Muscle</tissue>
    </source>
</reference>
<dbReference type="InterPro" id="IPR003961">
    <property type="entry name" value="FN3_dom"/>
</dbReference>
<evidence type="ECO:0000256" key="1">
    <source>
        <dbReference type="ARBA" id="ARBA00008535"/>
    </source>
</evidence>
<dbReference type="InterPro" id="IPR040581">
    <property type="entry name" value="Thioredoxin_11"/>
</dbReference>
<proteinExistence type="inferred from homology"/>
<feature type="domain" description="Fibronectin type-III" evidence="3">
    <location>
        <begin position="504"/>
        <end position="597"/>
    </location>
</feature>
<dbReference type="InterPro" id="IPR006703">
    <property type="entry name" value="G_AIG1"/>
</dbReference>
<dbReference type="Pfam" id="PF21109">
    <property type="entry name" value="Stonustoxin_helical"/>
    <property type="match status" value="1"/>
</dbReference>
<dbReference type="OrthoDB" id="8954335at2759"/>
<comment type="similarity">
    <text evidence="1">Belongs to the TRAFAC class TrmE-Era-EngA-EngB-Septin-like GTPase superfamily. AIG1/Toc34/Toc159-like paraseptin GTPase family. IAN subfamily.</text>
</comment>